<dbReference type="RefSeq" id="WP_093142606.1">
    <property type="nucleotide sequence ID" value="NZ_FOXF01000030.1"/>
</dbReference>
<dbReference type="GO" id="GO:0003824">
    <property type="term" value="F:catalytic activity"/>
    <property type="evidence" value="ECO:0007669"/>
    <property type="project" value="UniProtKB-ARBA"/>
</dbReference>
<dbReference type="OrthoDB" id="517136at2"/>
<feature type="domain" description="Nudix hydrolase" evidence="1">
    <location>
        <begin position="28"/>
        <end position="157"/>
    </location>
</feature>
<dbReference type="InterPro" id="IPR015797">
    <property type="entry name" value="NUDIX_hydrolase-like_dom_sf"/>
</dbReference>
<gene>
    <name evidence="2" type="ORF">SAMN02910344_01573</name>
</gene>
<organism evidence="2 3">
    <name type="scientific">Ruminobacter amylophilus</name>
    <dbReference type="NCBI Taxonomy" id="867"/>
    <lineage>
        <taxon>Bacteria</taxon>
        <taxon>Pseudomonadati</taxon>
        <taxon>Pseudomonadota</taxon>
        <taxon>Gammaproteobacteria</taxon>
        <taxon>Aeromonadales</taxon>
        <taxon>Succinivibrionaceae</taxon>
        <taxon>Ruminobacter</taxon>
    </lineage>
</organism>
<dbReference type="CDD" id="cd04697">
    <property type="entry name" value="NUDIX_Hydrolase"/>
    <property type="match status" value="1"/>
</dbReference>
<dbReference type="PANTHER" id="PTHR10885">
    <property type="entry name" value="ISOPENTENYL-DIPHOSPHATE DELTA-ISOMERASE"/>
    <property type="match status" value="1"/>
</dbReference>
<dbReference type="AlphaFoldDB" id="A0A662ZI71"/>
<dbReference type="PROSITE" id="PS51462">
    <property type="entry name" value="NUDIX"/>
    <property type="match status" value="1"/>
</dbReference>
<protein>
    <submittedName>
        <fullName evidence="2">NUDIX domain-containing protein</fullName>
    </submittedName>
</protein>
<dbReference type="Proteomes" id="UP000243745">
    <property type="component" value="Unassembled WGS sequence"/>
</dbReference>
<name>A0A662ZI71_9GAMM</name>
<accession>A0A662ZI71</accession>
<dbReference type="InterPro" id="IPR000086">
    <property type="entry name" value="NUDIX_hydrolase_dom"/>
</dbReference>
<proteinExistence type="predicted"/>
<dbReference type="Gene3D" id="3.90.79.10">
    <property type="entry name" value="Nucleoside Triphosphate Pyrophosphohydrolase"/>
    <property type="match status" value="1"/>
</dbReference>
<evidence type="ECO:0000313" key="3">
    <source>
        <dbReference type="Proteomes" id="UP000243745"/>
    </source>
</evidence>
<dbReference type="SUPFAM" id="SSF55811">
    <property type="entry name" value="Nudix"/>
    <property type="match status" value="1"/>
</dbReference>
<keyword evidence="3" id="KW-1185">Reference proteome</keyword>
<dbReference type="PANTHER" id="PTHR10885:SF0">
    <property type="entry name" value="ISOPENTENYL-DIPHOSPHATE DELTA-ISOMERASE"/>
    <property type="match status" value="1"/>
</dbReference>
<evidence type="ECO:0000313" key="2">
    <source>
        <dbReference type="EMBL" id="SFP50711.1"/>
    </source>
</evidence>
<sequence length="167" mass="18988">MEEMVPVVDENNQITEIVPRSVMRRNEMPHRASYIVLGDGEGRFYIEKRTMIKDYCPGMLDACIGGVVQAGEDDIVLSARRELMEELGVDTGLKYLGWKKLQHKPSTFTWAGVFYGEYKGKIVMQESEVDDVLMLTAEEVSSRAGEFTPDSLIAFRFVQEQLREGKI</sequence>
<reference evidence="2 3" key="1">
    <citation type="submission" date="2016-10" db="EMBL/GenBank/DDBJ databases">
        <authorList>
            <person name="Varghese N."/>
            <person name="Submissions S."/>
        </authorList>
    </citation>
    <scope>NUCLEOTIDE SEQUENCE [LARGE SCALE GENOMIC DNA]</scope>
    <source>
        <strain evidence="2 3">DSM 1361</strain>
    </source>
</reference>
<dbReference type="Pfam" id="PF00293">
    <property type="entry name" value="NUDIX"/>
    <property type="match status" value="1"/>
</dbReference>
<dbReference type="EMBL" id="FOXF01000030">
    <property type="protein sequence ID" value="SFP50711.1"/>
    <property type="molecule type" value="Genomic_DNA"/>
</dbReference>
<evidence type="ECO:0000259" key="1">
    <source>
        <dbReference type="PROSITE" id="PS51462"/>
    </source>
</evidence>